<comment type="similarity">
    <text evidence="15">In the N-terminal section; belongs to the bradykinin-potentiating peptide family.</text>
</comment>
<protein>
    <submittedName>
        <fullName evidence="18">C-type natriuretic peptide 1-like</fullName>
    </submittedName>
</protein>
<keyword evidence="7" id="KW-0646">Protease inhibitor</keyword>
<keyword evidence="12" id="KW-0481">Metalloenzyme inhibitor</keyword>
<evidence type="ECO:0000256" key="6">
    <source>
        <dbReference type="ARBA" id="ARBA00022685"/>
    </source>
</evidence>
<comment type="caution">
    <text evidence="18">The sequence shown here is derived from an EMBL/GenBank/DDBJ whole genome shotgun (WGS) entry which is preliminary data.</text>
</comment>
<dbReference type="GO" id="GO:0007168">
    <property type="term" value="P:receptor guanylyl cyclase signaling pathway"/>
    <property type="evidence" value="ECO:0007669"/>
    <property type="project" value="TreeGrafter"/>
</dbReference>
<evidence type="ECO:0000313" key="18">
    <source>
        <dbReference type="EMBL" id="KAK9398395.1"/>
    </source>
</evidence>
<keyword evidence="6" id="KW-0165">Cleavage on pair of basic residues</keyword>
<keyword evidence="8" id="KW-0732">Signal</keyword>
<sequence length="194" mass="20239">MGGGVEHPYKAPARGLGKPEANPLRPFALPPWTKAVYLLDTPRHHGPPASPPLPLPPPASFPEPCPLSPGKGTLAGHGGPSGGLWLMVTPVTAPTSSFLQQLMLQILGSDLAILLSGREAGDPSPPLGPSAPPLGGQPPPRPPTLPPEHPWLPLLQELARTQPRRLRGRAQKAAQLGCFGIKLDRIGTFSGLGC</sequence>
<keyword evidence="11" id="KW-1015">Disulfide bond</keyword>
<evidence type="ECO:0000256" key="16">
    <source>
        <dbReference type="RuleBase" id="RU003686"/>
    </source>
</evidence>
<evidence type="ECO:0000256" key="13">
    <source>
        <dbReference type="ARBA" id="ARBA00023283"/>
    </source>
</evidence>
<name>A0AAW1B8R5_CROAD</name>
<evidence type="ECO:0000256" key="15">
    <source>
        <dbReference type="ARBA" id="ARBA00038450"/>
    </source>
</evidence>
<dbReference type="GO" id="GO:0005576">
    <property type="term" value="C:extracellular region"/>
    <property type="evidence" value="ECO:0007669"/>
    <property type="project" value="UniProtKB-SubCell"/>
</dbReference>
<dbReference type="Pfam" id="PF00212">
    <property type="entry name" value="ANP"/>
    <property type="match status" value="1"/>
</dbReference>
<evidence type="ECO:0000313" key="19">
    <source>
        <dbReference type="Proteomes" id="UP001474421"/>
    </source>
</evidence>
<dbReference type="GO" id="GO:0008217">
    <property type="term" value="P:regulation of blood pressure"/>
    <property type="evidence" value="ECO:0007669"/>
    <property type="project" value="UniProtKB-KW"/>
</dbReference>
<keyword evidence="5" id="KW-0800">Toxin</keyword>
<comment type="similarity">
    <text evidence="14">In the C-terminal section; belongs to the natriuretic peptide family.</text>
</comment>
<evidence type="ECO:0000256" key="7">
    <source>
        <dbReference type="ARBA" id="ARBA00022690"/>
    </source>
</evidence>
<evidence type="ECO:0000256" key="1">
    <source>
        <dbReference type="ARBA" id="ARBA00004613"/>
    </source>
</evidence>
<evidence type="ECO:0000256" key="4">
    <source>
        <dbReference type="ARBA" id="ARBA00022608"/>
    </source>
</evidence>
<evidence type="ECO:0000256" key="5">
    <source>
        <dbReference type="ARBA" id="ARBA00022656"/>
    </source>
</evidence>
<keyword evidence="2" id="KW-0840">Vasodilator</keyword>
<dbReference type="GO" id="GO:0005179">
    <property type="term" value="F:hormone activity"/>
    <property type="evidence" value="ECO:0007669"/>
    <property type="project" value="InterPro"/>
</dbReference>
<reference evidence="18 19" key="1">
    <citation type="journal article" date="2024" name="Proc. Natl. Acad. Sci. U.S.A.">
        <title>The genetic regulatory architecture and epigenomic basis for age-related changes in rattlesnake venom.</title>
        <authorList>
            <person name="Hogan M.P."/>
            <person name="Holding M.L."/>
            <person name="Nystrom G.S."/>
            <person name="Colston T.J."/>
            <person name="Bartlett D.A."/>
            <person name="Mason A.J."/>
            <person name="Ellsworth S.A."/>
            <person name="Rautsaw R.M."/>
            <person name="Lawrence K.C."/>
            <person name="Strickland J.L."/>
            <person name="He B."/>
            <person name="Fraser P."/>
            <person name="Margres M.J."/>
            <person name="Gilbert D.M."/>
            <person name="Gibbs H.L."/>
            <person name="Parkinson C.L."/>
            <person name="Rokyta D.R."/>
        </authorList>
    </citation>
    <scope>NUCLEOTIDE SEQUENCE [LARGE SCALE GENOMIC DNA]</scope>
    <source>
        <strain evidence="18">DRR0105</strain>
    </source>
</reference>
<dbReference type="InterPro" id="IPR000663">
    <property type="entry name" value="Natr_peptide"/>
</dbReference>
<evidence type="ECO:0000256" key="9">
    <source>
        <dbReference type="ARBA" id="ARBA00022858"/>
    </source>
</evidence>
<proteinExistence type="inferred from homology"/>
<evidence type="ECO:0000256" key="17">
    <source>
        <dbReference type="SAM" id="MobiDB-lite"/>
    </source>
</evidence>
<dbReference type="PROSITE" id="PS00263">
    <property type="entry name" value="NATRIURETIC_PEPTIDE"/>
    <property type="match status" value="1"/>
</dbReference>
<comment type="subcellular location">
    <subcellularLocation>
        <location evidence="1 16">Secreted</location>
    </subcellularLocation>
</comment>
<evidence type="ECO:0000256" key="8">
    <source>
        <dbReference type="ARBA" id="ARBA00022729"/>
    </source>
</evidence>
<dbReference type="GO" id="GO:0030414">
    <property type="term" value="F:peptidase inhibitor activity"/>
    <property type="evidence" value="ECO:0007669"/>
    <property type="project" value="UniProtKB-KW"/>
</dbReference>
<keyword evidence="10" id="KW-0382">Hypotensive agent</keyword>
<dbReference type="GO" id="GO:0006182">
    <property type="term" value="P:cGMP biosynthetic process"/>
    <property type="evidence" value="ECO:0007669"/>
    <property type="project" value="TreeGrafter"/>
</dbReference>
<dbReference type="PANTHER" id="PTHR12167:SF2">
    <property type="entry name" value="C-TYPE NATRIURETIC PEPTIDE"/>
    <property type="match status" value="1"/>
</dbReference>
<keyword evidence="4" id="KW-0483">Metalloprotease inhibitor</keyword>
<dbReference type="PRINTS" id="PR00713">
    <property type="entry name" value="CNATPEPTIDE"/>
</dbReference>
<dbReference type="PANTHER" id="PTHR12167">
    <property type="entry name" value="C-TYPE NATRIURETIC PEPTIDE"/>
    <property type="match status" value="1"/>
</dbReference>
<dbReference type="InterPro" id="IPR030480">
    <property type="entry name" value="Natr_peptide_CS"/>
</dbReference>
<organism evidence="18 19">
    <name type="scientific">Crotalus adamanteus</name>
    <name type="common">Eastern diamondback rattlesnake</name>
    <dbReference type="NCBI Taxonomy" id="8729"/>
    <lineage>
        <taxon>Eukaryota</taxon>
        <taxon>Metazoa</taxon>
        <taxon>Chordata</taxon>
        <taxon>Craniata</taxon>
        <taxon>Vertebrata</taxon>
        <taxon>Euteleostomi</taxon>
        <taxon>Lepidosauria</taxon>
        <taxon>Squamata</taxon>
        <taxon>Bifurcata</taxon>
        <taxon>Unidentata</taxon>
        <taxon>Episquamata</taxon>
        <taxon>Toxicofera</taxon>
        <taxon>Serpentes</taxon>
        <taxon>Colubroidea</taxon>
        <taxon>Viperidae</taxon>
        <taxon>Crotalinae</taxon>
        <taxon>Crotalus</taxon>
    </lineage>
</organism>
<feature type="region of interest" description="Disordered" evidence="17">
    <location>
        <begin position="1"/>
        <end position="25"/>
    </location>
</feature>
<evidence type="ECO:0000256" key="11">
    <source>
        <dbReference type="ARBA" id="ARBA00023157"/>
    </source>
</evidence>
<feature type="region of interest" description="Disordered" evidence="17">
    <location>
        <begin position="117"/>
        <end position="150"/>
    </location>
</feature>
<dbReference type="AlphaFoldDB" id="A0AAW1B8R5"/>
<evidence type="ECO:0000256" key="2">
    <source>
        <dbReference type="ARBA" id="ARBA00022429"/>
    </source>
</evidence>
<accession>A0AAW1B8R5</accession>
<dbReference type="EMBL" id="JAOTOJ010000008">
    <property type="protein sequence ID" value="KAK9398395.1"/>
    <property type="molecule type" value="Genomic_DNA"/>
</dbReference>
<evidence type="ECO:0000256" key="3">
    <source>
        <dbReference type="ARBA" id="ARBA00022525"/>
    </source>
</evidence>
<evidence type="ECO:0000256" key="14">
    <source>
        <dbReference type="ARBA" id="ARBA00038127"/>
    </source>
</evidence>
<keyword evidence="3" id="KW-0964">Secreted</keyword>
<keyword evidence="13" id="KW-0873">Pyrrolidone carboxylic acid</keyword>
<feature type="compositionally biased region" description="Pro residues" evidence="17">
    <location>
        <begin position="48"/>
        <end position="67"/>
    </location>
</feature>
<dbReference type="GO" id="GO:0042311">
    <property type="term" value="P:vasodilation"/>
    <property type="evidence" value="ECO:0007669"/>
    <property type="project" value="UniProtKB-KW"/>
</dbReference>
<dbReference type="SMART" id="SM00183">
    <property type="entry name" value="NAT_PEP"/>
    <property type="match status" value="1"/>
</dbReference>
<keyword evidence="9 16" id="KW-0838">Vasoactive</keyword>
<dbReference type="Proteomes" id="UP001474421">
    <property type="component" value="Unassembled WGS sequence"/>
</dbReference>
<dbReference type="GO" id="GO:0090729">
    <property type="term" value="F:toxin activity"/>
    <property type="evidence" value="ECO:0007669"/>
    <property type="project" value="UniProtKB-KW"/>
</dbReference>
<feature type="compositionally biased region" description="Pro residues" evidence="17">
    <location>
        <begin position="123"/>
        <end position="150"/>
    </location>
</feature>
<evidence type="ECO:0000256" key="10">
    <source>
        <dbReference type="ARBA" id="ARBA00022924"/>
    </source>
</evidence>
<dbReference type="InterPro" id="IPR002406">
    <property type="entry name" value="C_natriurtcpep"/>
</dbReference>
<keyword evidence="19" id="KW-1185">Reference proteome</keyword>
<evidence type="ECO:0000256" key="12">
    <source>
        <dbReference type="ARBA" id="ARBA00023215"/>
    </source>
</evidence>
<comment type="similarity">
    <text evidence="16">Belongs to the natriuretic peptide family.</text>
</comment>
<feature type="region of interest" description="Disordered" evidence="17">
    <location>
        <begin position="43"/>
        <end position="76"/>
    </location>
</feature>
<gene>
    <name evidence="18" type="ORF">NXF25_021756</name>
</gene>